<dbReference type="InterPro" id="IPR001206">
    <property type="entry name" value="Diacylglycerol_kinase_cat_dom"/>
</dbReference>
<dbReference type="PROSITE" id="PS50146">
    <property type="entry name" value="DAGK"/>
    <property type="match status" value="1"/>
</dbReference>
<evidence type="ECO:0000256" key="4">
    <source>
        <dbReference type="ARBA" id="ARBA00022840"/>
    </source>
</evidence>
<evidence type="ECO:0000256" key="5">
    <source>
        <dbReference type="SAM" id="MobiDB-lite"/>
    </source>
</evidence>
<keyword evidence="1" id="KW-0808">Transferase</keyword>
<keyword evidence="2" id="KW-0547">Nucleotide-binding</keyword>
<dbReference type="SMART" id="SM00046">
    <property type="entry name" value="DAGKc"/>
    <property type="match status" value="1"/>
</dbReference>
<dbReference type="Gene3D" id="3.40.50.10330">
    <property type="entry name" value="Probable inorganic polyphosphate/atp-NAD kinase, domain 1"/>
    <property type="match status" value="1"/>
</dbReference>
<dbReference type="GO" id="GO:0016301">
    <property type="term" value="F:kinase activity"/>
    <property type="evidence" value="ECO:0007669"/>
    <property type="project" value="UniProtKB-KW"/>
</dbReference>
<keyword evidence="8" id="KW-1185">Reference proteome</keyword>
<dbReference type="InterPro" id="IPR017438">
    <property type="entry name" value="ATP-NAD_kinase_N"/>
</dbReference>
<dbReference type="OrthoDB" id="9815110at2"/>
<evidence type="ECO:0000259" key="6">
    <source>
        <dbReference type="PROSITE" id="PS50146"/>
    </source>
</evidence>
<dbReference type="SUPFAM" id="SSF111331">
    <property type="entry name" value="NAD kinase/diacylglycerol kinase-like"/>
    <property type="match status" value="1"/>
</dbReference>
<reference evidence="7 8" key="1">
    <citation type="submission" date="2016-10" db="EMBL/GenBank/DDBJ databases">
        <authorList>
            <person name="de Groot N.N."/>
        </authorList>
    </citation>
    <scope>NUCLEOTIDE SEQUENCE [LARGE SCALE GENOMIC DNA]</scope>
    <source>
        <strain evidence="7 8">DSM 26880</strain>
    </source>
</reference>
<protein>
    <submittedName>
        <fullName evidence="7">Diacylglycerol kinase family enzyme</fullName>
    </submittedName>
</protein>
<feature type="region of interest" description="Disordered" evidence="5">
    <location>
        <begin position="1"/>
        <end position="73"/>
    </location>
</feature>
<feature type="domain" description="DAGKc" evidence="6">
    <location>
        <begin position="50"/>
        <end position="179"/>
    </location>
</feature>
<dbReference type="Gene3D" id="2.60.200.40">
    <property type="match status" value="1"/>
</dbReference>
<dbReference type="Pfam" id="PF19279">
    <property type="entry name" value="YegS_C"/>
    <property type="match status" value="1"/>
</dbReference>
<evidence type="ECO:0000313" key="7">
    <source>
        <dbReference type="EMBL" id="SDY11342.1"/>
    </source>
</evidence>
<dbReference type="Pfam" id="PF00781">
    <property type="entry name" value="DAGK_cat"/>
    <property type="match status" value="1"/>
</dbReference>
<keyword evidence="4" id="KW-0067">ATP-binding</keyword>
<dbReference type="STRING" id="321339.SAMN05444340_103272"/>
<sequence>MTAMTQPPTYAEKKTAPDGQSAPEGARASGPAPLDRPPGRTTSGQAGKGACPGRTLVMLNRASGRKRARDETDDLERRIGGMEGFEVRRVDPKAGLEQPVREAAAQGYDTIVAAGGDGTVSAFSGVLSETGTRLGVLPMGTFNFLARSMGIPEDIDEALDVLRSGTERRIALGEINGRTFINNASLGAYAAVLEAREKIYARWGRSRLAAYWSVIVAMLTLYRPLKMTVTVDGIEHRVRSPMAFIAIRPYQLDEYGLEGADAVRDGQLALYLAPDGGRLQLLWRAFKILTRRVNPGEDYRLMTGSEFVIRTERTRQLVARDGERERMKGPFTVRLKPDALGVIVPTQRATEGAEETARTE</sequence>
<dbReference type="InterPro" id="IPR016064">
    <property type="entry name" value="NAD/diacylglycerol_kinase_sf"/>
</dbReference>
<dbReference type="Proteomes" id="UP000199286">
    <property type="component" value="Unassembled WGS sequence"/>
</dbReference>
<dbReference type="PANTHER" id="PTHR12358:SF54">
    <property type="entry name" value="SPHINGOSINE KINASE RELATED PROTEIN"/>
    <property type="match status" value="1"/>
</dbReference>
<gene>
    <name evidence="7" type="ORF">SAMN05444340_103272</name>
</gene>
<dbReference type="GO" id="GO:0005524">
    <property type="term" value="F:ATP binding"/>
    <property type="evidence" value="ECO:0007669"/>
    <property type="project" value="UniProtKB-KW"/>
</dbReference>
<accession>A0A1H3H749</accession>
<dbReference type="PANTHER" id="PTHR12358">
    <property type="entry name" value="SPHINGOSINE KINASE"/>
    <property type="match status" value="1"/>
</dbReference>
<keyword evidence="3 7" id="KW-0418">Kinase</keyword>
<proteinExistence type="predicted"/>
<organism evidence="7 8">
    <name type="scientific">Citreimonas salinaria</name>
    <dbReference type="NCBI Taxonomy" id="321339"/>
    <lineage>
        <taxon>Bacteria</taxon>
        <taxon>Pseudomonadati</taxon>
        <taxon>Pseudomonadota</taxon>
        <taxon>Alphaproteobacteria</taxon>
        <taxon>Rhodobacterales</taxon>
        <taxon>Roseobacteraceae</taxon>
        <taxon>Citreimonas</taxon>
    </lineage>
</organism>
<name>A0A1H3H749_9RHOB</name>
<dbReference type="InterPro" id="IPR050187">
    <property type="entry name" value="Lipid_Phosphate_FormReg"/>
</dbReference>
<dbReference type="EMBL" id="FNPF01000003">
    <property type="protein sequence ID" value="SDY11342.1"/>
    <property type="molecule type" value="Genomic_DNA"/>
</dbReference>
<dbReference type="InterPro" id="IPR045540">
    <property type="entry name" value="YegS/DAGK_C"/>
</dbReference>
<evidence type="ECO:0000256" key="3">
    <source>
        <dbReference type="ARBA" id="ARBA00022777"/>
    </source>
</evidence>
<evidence type="ECO:0000313" key="8">
    <source>
        <dbReference type="Proteomes" id="UP000199286"/>
    </source>
</evidence>
<dbReference type="AlphaFoldDB" id="A0A1H3H749"/>
<evidence type="ECO:0000256" key="2">
    <source>
        <dbReference type="ARBA" id="ARBA00022741"/>
    </source>
</evidence>
<evidence type="ECO:0000256" key="1">
    <source>
        <dbReference type="ARBA" id="ARBA00022679"/>
    </source>
</evidence>